<proteinExistence type="predicted"/>
<feature type="region of interest" description="Disordered" evidence="1">
    <location>
        <begin position="1"/>
        <end position="32"/>
    </location>
</feature>
<dbReference type="OrthoDB" id="2115692at2759"/>
<evidence type="ECO:0000313" key="2">
    <source>
        <dbReference type="EMBL" id="RMZ69528.1"/>
    </source>
</evidence>
<evidence type="ECO:0000256" key="1">
    <source>
        <dbReference type="SAM" id="MobiDB-lite"/>
    </source>
</evidence>
<dbReference type="Proteomes" id="UP000265663">
    <property type="component" value="Unassembled WGS sequence"/>
</dbReference>
<dbReference type="InterPro" id="IPR016181">
    <property type="entry name" value="Acyl_CoA_acyltransferase"/>
</dbReference>
<dbReference type="EMBL" id="KE747818">
    <property type="protein sequence ID" value="RMZ69528.1"/>
    <property type="molecule type" value="Genomic_DNA"/>
</dbReference>
<name>A0A3M7M4Z6_9PLEO</name>
<dbReference type="AlphaFoldDB" id="A0A3M7M4Z6"/>
<evidence type="ECO:0000313" key="3">
    <source>
        <dbReference type="Proteomes" id="UP000265663"/>
    </source>
</evidence>
<dbReference type="Gene3D" id="3.40.630.30">
    <property type="match status" value="1"/>
</dbReference>
<dbReference type="GO" id="GO:0016746">
    <property type="term" value="F:acyltransferase activity"/>
    <property type="evidence" value="ECO:0007669"/>
    <property type="project" value="UniProtKB-KW"/>
</dbReference>
<protein>
    <submittedName>
        <fullName evidence="2">Acyl-N-acyltransferase</fullName>
    </submittedName>
</protein>
<dbReference type="PANTHER" id="PTHR42791:SF14">
    <property type="entry name" value="N-ACETYLTRANSFERASE DOMAIN-CONTAINING PROTEIN"/>
    <property type="match status" value="1"/>
</dbReference>
<sequence>MIQPRETDAPRLAPFRSRAHRRRAQNLQRQQDSARLATTARYSCYRIVEKMPDPNLQISLLKLEEAEQYMRIRHQVFRPTVNKILYARGEPSQKTLDAVTEDIREGIINKGILYLKCVDTSTGEMIAGARWSYIKPAEEGAKERTWGEVDAGLRTPEPYAESDPEMFKSIFGMFNANKREILGKQSYYVLDTLVTLENHMRRGAGSMLVRWGCEKADEAHIRAYLEATPMGAPMYARHGFEPVKKIDLDLSKWEGKEKLTFIRQIG</sequence>
<keyword evidence="2" id="KW-0808">Transferase</keyword>
<organism evidence="2 3">
    <name type="scientific">Pyrenophora seminiperda CCB06</name>
    <dbReference type="NCBI Taxonomy" id="1302712"/>
    <lineage>
        <taxon>Eukaryota</taxon>
        <taxon>Fungi</taxon>
        <taxon>Dikarya</taxon>
        <taxon>Ascomycota</taxon>
        <taxon>Pezizomycotina</taxon>
        <taxon>Dothideomycetes</taxon>
        <taxon>Pleosporomycetidae</taxon>
        <taxon>Pleosporales</taxon>
        <taxon>Pleosporineae</taxon>
        <taxon>Pleosporaceae</taxon>
        <taxon>Pyrenophora</taxon>
    </lineage>
</organism>
<dbReference type="SUPFAM" id="SSF55729">
    <property type="entry name" value="Acyl-CoA N-acyltransferases (Nat)"/>
    <property type="match status" value="1"/>
</dbReference>
<dbReference type="PANTHER" id="PTHR42791">
    <property type="entry name" value="GNAT FAMILY ACETYLTRANSFERASE"/>
    <property type="match status" value="1"/>
</dbReference>
<accession>A0A3M7M4Z6</accession>
<gene>
    <name evidence="2" type="ORF">GMOD_00006355</name>
</gene>
<dbReference type="InterPro" id="IPR052523">
    <property type="entry name" value="Trichothecene_AcTrans"/>
</dbReference>
<keyword evidence="2" id="KW-0012">Acyltransferase</keyword>
<keyword evidence="3" id="KW-1185">Reference proteome</keyword>
<reference evidence="2 3" key="1">
    <citation type="journal article" date="2014" name="PLoS ONE">
        <title>De novo Genome Assembly of the Fungal Plant Pathogen Pyrenophora semeniperda.</title>
        <authorList>
            <person name="Soliai M.M."/>
            <person name="Meyer S.E."/>
            <person name="Udall J.A."/>
            <person name="Elzinga D.E."/>
            <person name="Hermansen R.A."/>
            <person name="Bodily P.M."/>
            <person name="Hart A.A."/>
            <person name="Coleman C.E."/>
        </authorList>
    </citation>
    <scope>NUCLEOTIDE SEQUENCE [LARGE SCALE GENOMIC DNA]</scope>
    <source>
        <strain evidence="2 3">CCB06</strain>
        <tissue evidence="2">Mycelium</tissue>
    </source>
</reference>